<dbReference type="GeneTree" id="ENSGT00940000156820"/>
<feature type="compositionally biased region" description="Polar residues" evidence="4">
    <location>
        <begin position="248"/>
        <end position="265"/>
    </location>
</feature>
<dbReference type="Gene3D" id="2.30.42.10">
    <property type="match status" value="2"/>
</dbReference>
<dbReference type="FunFam" id="2.30.42.10:FF:000007">
    <property type="entry name" value="Amyloid beta A4 protein-binding family A member"/>
    <property type="match status" value="1"/>
</dbReference>
<evidence type="ECO:0000256" key="4">
    <source>
        <dbReference type="SAM" id="MobiDB-lite"/>
    </source>
</evidence>
<dbReference type="FunFam" id="2.30.42.10:FF:000017">
    <property type="entry name" value="Amyloid beta A4 protein-binding family A member 1"/>
    <property type="match status" value="1"/>
</dbReference>
<accession>A0A3B4GLD6</accession>
<feature type="compositionally biased region" description="Acidic residues" evidence="4">
    <location>
        <begin position="231"/>
        <end position="246"/>
    </location>
</feature>
<feature type="region of interest" description="Disordered" evidence="4">
    <location>
        <begin position="357"/>
        <end position="387"/>
    </location>
</feature>
<evidence type="ECO:0000256" key="3">
    <source>
        <dbReference type="ARBA" id="ARBA00022737"/>
    </source>
</evidence>
<dbReference type="GO" id="GO:0001540">
    <property type="term" value="F:amyloid-beta binding"/>
    <property type="evidence" value="ECO:0007669"/>
    <property type="project" value="TreeGrafter"/>
</dbReference>
<evidence type="ECO:0000256" key="1">
    <source>
        <dbReference type="ARBA" id="ARBA00022448"/>
    </source>
</evidence>
<proteinExistence type="predicted"/>
<feature type="compositionally biased region" description="Low complexity" evidence="4">
    <location>
        <begin position="43"/>
        <end position="52"/>
    </location>
</feature>
<feature type="domain" description="PDZ" evidence="6">
    <location>
        <begin position="575"/>
        <end position="660"/>
    </location>
</feature>
<dbReference type="GO" id="GO:0007268">
    <property type="term" value="P:chemical synaptic transmission"/>
    <property type="evidence" value="ECO:0007669"/>
    <property type="project" value="TreeGrafter"/>
</dbReference>
<keyword evidence="1" id="KW-0813">Transport</keyword>
<dbReference type="Pfam" id="PF00640">
    <property type="entry name" value="PID"/>
    <property type="match status" value="1"/>
</dbReference>
<dbReference type="CDD" id="cd06720">
    <property type="entry name" value="PDZ1_APBA1_3-like"/>
    <property type="match status" value="1"/>
</dbReference>
<feature type="compositionally biased region" description="Basic and acidic residues" evidence="4">
    <location>
        <begin position="100"/>
        <end position="117"/>
    </location>
</feature>
<keyword evidence="2" id="KW-0597">Phosphoprotein</keyword>
<dbReference type="GO" id="GO:0005737">
    <property type="term" value="C:cytoplasm"/>
    <property type="evidence" value="ECO:0007669"/>
    <property type="project" value="TreeGrafter"/>
</dbReference>
<feature type="compositionally biased region" description="Basic and acidic residues" evidence="4">
    <location>
        <begin position="180"/>
        <end position="230"/>
    </location>
</feature>
<dbReference type="GO" id="GO:0005886">
    <property type="term" value="C:plasma membrane"/>
    <property type="evidence" value="ECO:0007669"/>
    <property type="project" value="TreeGrafter"/>
</dbReference>
<dbReference type="SUPFAM" id="SSF50729">
    <property type="entry name" value="PH domain-like"/>
    <property type="match status" value="1"/>
</dbReference>
<sequence length="756" mass="84119">MLNQDGELNPLHHHHPPPHHHHHHHHHHPPGGRGPPRHRRRPPSGQGQGQSQPLSPVSAPAAISQDADPRPVQQPRAAVTRYRRHGDPNPRLRSHRQRQPFREVQDSSPGVEEREGPRQVQVQESSTADPVVDQSQDRESSHQTPIAVVTPTHLASGAAPREVQLDTHNAPPDDAEEDLQESKMECEQESDLKEDHRKQEKVGDEDGDHRPGEGHSGCGHDEKAEEYAERVEEDEERVMDNVEEDPSAQGSEITDLCSDTESAASLSMDGPLHSPPPLHSPTPPSSPDVPAFPQLDHFGEDASMSPLPDNDLPPEEEEDEDCSESCSLSHSTSCSESYPKTYADFYTESHQKSYSEPVYESYSESKPHPNSFPEPLKTSYPEPNREPLPGPCDPEDLIDGIIFAATYMGCTHLLSERTPTKSARMQQAQEAMSRVRSPDDEAPSTAEVDLFMSTQRIKVLNADTQECLMDLPLRTISYIADIGNMVVLMARGKMVRSRNDRRLYRMICHVFESEDAQLIAQSIGQSFSVAYQEFLRANGIDPEDLSQREYSDLLNTQDMYNDDLIHFSKSENCRDVYIEKQKGEILGVVIVESGWGSILPTVIIASMMHAGPAEKSGRLNIGDQIMTINGTSLVGLPLSTCQSIIKGLKSQSRIKMNIVRCPPVTMVLIRRPDLRYQLGFSVQNGIICSLMRGGIAERGGVRVGHRIIEINSQSVVATPHEKIVQILSNAMGEIHMKTMPAAMYRLLTAQEQPVYI</sequence>
<feature type="compositionally biased region" description="Acidic residues" evidence="4">
    <location>
        <begin position="312"/>
        <end position="323"/>
    </location>
</feature>
<organism evidence="7">
    <name type="scientific">Pundamilia nyererei</name>
    <dbReference type="NCBI Taxonomy" id="303518"/>
    <lineage>
        <taxon>Eukaryota</taxon>
        <taxon>Metazoa</taxon>
        <taxon>Chordata</taxon>
        <taxon>Craniata</taxon>
        <taxon>Vertebrata</taxon>
        <taxon>Euteleostomi</taxon>
        <taxon>Actinopterygii</taxon>
        <taxon>Neopterygii</taxon>
        <taxon>Teleostei</taxon>
        <taxon>Neoteleostei</taxon>
        <taxon>Acanthomorphata</taxon>
        <taxon>Ovalentaria</taxon>
        <taxon>Cichlomorphae</taxon>
        <taxon>Cichliformes</taxon>
        <taxon>Cichlidae</taxon>
        <taxon>African cichlids</taxon>
        <taxon>Pseudocrenilabrinae</taxon>
        <taxon>Haplochromini</taxon>
        <taxon>Pundamilia</taxon>
    </lineage>
</organism>
<dbReference type="SMART" id="SM00462">
    <property type="entry name" value="PTB"/>
    <property type="match status" value="1"/>
</dbReference>
<dbReference type="Ensembl" id="ENSPNYT00000022867.1">
    <property type="protein sequence ID" value="ENSPNYP00000022323.1"/>
    <property type="gene ID" value="ENSPNYG00000016798.1"/>
</dbReference>
<dbReference type="Pfam" id="PF00595">
    <property type="entry name" value="PDZ"/>
    <property type="match status" value="2"/>
</dbReference>
<dbReference type="AlphaFoldDB" id="A0A3B4GLD6"/>
<name>A0A3B4GLD6_9CICH</name>
<keyword evidence="3" id="KW-0677">Repeat</keyword>
<reference evidence="7" key="1">
    <citation type="submission" date="2023-09" db="UniProtKB">
        <authorList>
            <consortium name="Ensembl"/>
        </authorList>
    </citation>
    <scope>IDENTIFICATION</scope>
</reference>
<dbReference type="InterPro" id="IPR001478">
    <property type="entry name" value="PDZ"/>
</dbReference>
<dbReference type="InterPro" id="IPR036034">
    <property type="entry name" value="PDZ_sf"/>
</dbReference>
<evidence type="ECO:0000259" key="6">
    <source>
        <dbReference type="PROSITE" id="PS50106"/>
    </source>
</evidence>
<dbReference type="PANTHER" id="PTHR12345:SF14">
    <property type="entry name" value="AMYLOID-BETA A4 PRECURSOR PROTEIN-BINDING FAMILY A MEMBER 1"/>
    <property type="match status" value="1"/>
</dbReference>
<dbReference type="Gene3D" id="2.30.29.30">
    <property type="entry name" value="Pleckstrin-homology domain (PH domain)/Phosphotyrosine-binding domain (PTB)"/>
    <property type="match status" value="1"/>
</dbReference>
<feature type="region of interest" description="Disordered" evidence="4">
    <location>
        <begin position="1"/>
        <end position="338"/>
    </location>
</feature>
<dbReference type="CDD" id="cd01208">
    <property type="entry name" value="PTB_X11"/>
    <property type="match status" value="1"/>
</dbReference>
<dbReference type="InterPro" id="IPR006020">
    <property type="entry name" value="PTB/PI_dom"/>
</dbReference>
<dbReference type="SMART" id="SM00228">
    <property type="entry name" value="PDZ"/>
    <property type="match status" value="2"/>
</dbReference>
<feature type="compositionally biased region" description="Pro residues" evidence="4">
    <location>
        <begin position="273"/>
        <end position="287"/>
    </location>
</feature>
<evidence type="ECO:0000313" key="7">
    <source>
        <dbReference type="Ensembl" id="ENSPNYP00000022323.1"/>
    </source>
</evidence>
<dbReference type="PROSITE" id="PS50106">
    <property type="entry name" value="PDZ"/>
    <property type="match status" value="2"/>
</dbReference>
<dbReference type="GO" id="GO:0043197">
    <property type="term" value="C:dendritic spine"/>
    <property type="evidence" value="ECO:0007669"/>
    <property type="project" value="TreeGrafter"/>
</dbReference>
<dbReference type="CDD" id="cd06793">
    <property type="entry name" value="PDZ2_APBA1_3-like"/>
    <property type="match status" value="1"/>
</dbReference>
<dbReference type="SUPFAM" id="SSF50156">
    <property type="entry name" value="PDZ domain-like"/>
    <property type="match status" value="2"/>
</dbReference>
<feature type="compositionally biased region" description="Basic residues" evidence="4">
    <location>
        <begin position="11"/>
        <end position="42"/>
    </location>
</feature>
<feature type="compositionally biased region" description="Low complexity" evidence="4">
    <location>
        <begin position="324"/>
        <end position="337"/>
    </location>
</feature>
<dbReference type="PROSITE" id="PS01179">
    <property type="entry name" value="PID"/>
    <property type="match status" value="1"/>
</dbReference>
<protein>
    <submittedName>
        <fullName evidence="7">Amyloid beta A4 precursor protein-binding family A member 1-like</fullName>
    </submittedName>
</protein>
<dbReference type="InterPro" id="IPR011993">
    <property type="entry name" value="PH-like_dom_sf"/>
</dbReference>
<evidence type="ECO:0000256" key="2">
    <source>
        <dbReference type="ARBA" id="ARBA00022553"/>
    </source>
</evidence>
<dbReference type="PANTHER" id="PTHR12345">
    <property type="entry name" value="SYNTENIN RELATED"/>
    <property type="match status" value="1"/>
</dbReference>
<feature type="domain" description="PID" evidence="5">
    <location>
        <begin position="399"/>
        <end position="562"/>
    </location>
</feature>
<feature type="domain" description="PDZ" evidence="6">
    <location>
        <begin position="666"/>
        <end position="742"/>
    </location>
</feature>
<dbReference type="InterPro" id="IPR051230">
    <property type="entry name" value="APP-Binding"/>
</dbReference>
<evidence type="ECO:0000259" key="5">
    <source>
        <dbReference type="PROSITE" id="PS01179"/>
    </source>
</evidence>